<sequence>MRLYPIFLLFISIFAEDNRFIKTKELWQKKIKNGSLQAL</sequence>
<dbReference type="Proteomes" id="UP000067008">
    <property type="component" value="Chromosome 2"/>
</dbReference>
<evidence type="ECO:0000313" key="2">
    <source>
        <dbReference type="Proteomes" id="UP000067008"/>
    </source>
</evidence>
<gene>
    <name evidence="1" type="ORF">PI172_0798</name>
</gene>
<organism evidence="1 2">
    <name type="scientific">Prevotella intermedia</name>
    <dbReference type="NCBI Taxonomy" id="28131"/>
    <lineage>
        <taxon>Bacteria</taxon>
        <taxon>Pseudomonadati</taxon>
        <taxon>Bacteroidota</taxon>
        <taxon>Bacteroidia</taxon>
        <taxon>Bacteroidales</taxon>
        <taxon>Prevotellaceae</taxon>
        <taxon>Prevotella</taxon>
    </lineage>
</organism>
<dbReference type="AlphaFoldDB" id="A0AAD1F715"/>
<reference evidence="1 2" key="1">
    <citation type="submission" date="2015-07" db="EMBL/GenBank/DDBJ databases">
        <title>Complete genome sequence of Prevotella intermedia strain 17-2.</title>
        <authorList>
            <person name="Nambu T."/>
        </authorList>
    </citation>
    <scope>NUCLEOTIDE SEQUENCE [LARGE SCALE GENOMIC DNA]</scope>
    <source>
        <strain evidence="1 2">17-2</strain>
    </source>
</reference>
<dbReference type="EMBL" id="AP014925">
    <property type="protein sequence ID" value="BAR95526.1"/>
    <property type="molecule type" value="Genomic_DNA"/>
</dbReference>
<proteinExistence type="predicted"/>
<name>A0AAD1F715_PREIN</name>
<protein>
    <submittedName>
        <fullName evidence="1">Uncharacterized protein</fullName>
    </submittedName>
</protein>
<accession>A0AAD1F715</accession>
<evidence type="ECO:0000313" key="1">
    <source>
        <dbReference type="EMBL" id="BAR95526.1"/>
    </source>
</evidence>